<sequence>MESSSQKDEQKDVQKNLITNKAQVNVLQENATTKSIPASEGLDSMQQKTNEDHKLSPKEVYGDPDHEKQDTKRTEKSKSKKKCNKKLRSKSNSRSRFVLDGIKHSQYGIPDYFYIKNGISTTKFKRSKANKTMRKHERQSLPKLKNTESQKEDINAEKARKRIKTIIIDNVGKVLKLKNNKSSLLKYIKNKPGYRAGIAKYSKNKLLENPYLIPTIENYTGLHKESKTIKLPSLNRSSLDKSEHNQKKSNKPKKNTNIVLKLKSNESSNNQSEFKPKIVSNKESHIKPAFKRGPKNLKADNPIFK</sequence>
<feature type="compositionally biased region" description="Basic residues" evidence="1">
    <location>
        <begin position="78"/>
        <end position="93"/>
    </location>
</feature>
<feature type="region of interest" description="Disordered" evidence="1">
    <location>
        <begin position="1"/>
        <end position="94"/>
    </location>
</feature>
<feature type="compositionally biased region" description="Basic and acidic residues" evidence="1">
    <location>
        <begin position="274"/>
        <end position="286"/>
    </location>
</feature>
<feature type="compositionally biased region" description="Basic and acidic residues" evidence="1">
    <location>
        <begin position="1"/>
        <end position="14"/>
    </location>
</feature>
<dbReference type="AlphaFoldDB" id="A0AAD2D041"/>
<reference evidence="2" key="1">
    <citation type="submission" date="2023-07" db="EMBL/GenBank/DDBJ databases">
        <authorList>
            <consortium name="AG Swart"/>
            <person name="Singh M."/>
            <person name="Singh A."/>
            <person name="Seah K."/>
            <person name="Emmerich C."/>
        </authorList>
    </citation>
    <scope>NUCLEOTIDE SEQUENCE</scope>
    <source>
        <strain evidence="2">DP1</strain>
    </source>
</reference>
<name>A0AAD2D041_EUPCR</name>
<proteinExistence type="predicted"/>
<feature type="compositionally biased region" description="Basic and acidic residues" evidence="1">
    <location>
        <begin position="49"/>
        <end position="77"/>
    </location>
</feature>
<evidence type="ECO:0000313" key="2">
    <source>
        <dbReference type="EMBL" id="CAI2375068.1"/>
    </source>
</evidence>
<feature type="compositionally biased region" description="Polar residues" evidence="1">
    <location>
        <begin position="16"/>
        <end position="36"/>
    </location>
</feature>
<evidence type="ECO:0000313" key="3">
    <source>
        <dbReference type="Proteomes" id="UP001295684"/>
    </source>
</evidence>
<dbReference type="Proteomes" id="UP001295684">
    <property type="component" value="Unassembled WGS sequence"/>
</dbReference>
<keyword evidence="3" id="KW-1185">Reference proteome</keyword>
<feature type="region of interest" description="Disordered" evidence="1">
    <location>
        <begin position="232"/>
        <end position="305"/>
    </location>
</feature>
<evidence type="ECO:0000256" key="1">
    <source>
        <dbReference type="SAM" id="MobiDB-lite"/>
    </source>
</evidence>
<dbReference type="EMBL" id="CAMPGE010016516">
    <property type="protein sequence ID" value="CAI2375068.1"/>
    <property type="molecule type" value="Genomic_DNA"/>
</dbReference>
<accession>A0AAD2D041</accession>
<comment type="caution">
    <text evidence="2">The sequence shown here is derived from an EMBL/GenBank/DDBJ whole genome shotgun (WGS) entry which is preliminary data.</text>
</comment>
<gene>
    <name evidence="2" type="ORF">ECRASSUSDP1_LOCUS16428</name>
</gene>
<organism evidence="2 3">
    <name type="scientific">Euplotes crassus</name>
    <dbReference type="NCBI Taxonomy" id="5936"/>
    <lineage>
        <taxon>Eukaryota</taxon>
        <taxon>Sar</taxon>
        <taxon>Alveolata</taxon>
        <taxon>Ciliophora</taxon>
        <taxon>Intramacronucleata</taxon>
        <taxon>Spirotrichea</taxon>
        <taxon>Hypotrichia</taxon>
        <taxon>Euplotida</taxon>
        <taxon>Euplotidae</taxon>
        <taxon>Moneuplotes</taxon>
    </lineage>
</organism>
<protein>
    <submittedName>
        <fullName evidence="2">Uncharacterized protein</fullName>
    </submittedName>
</protein>